<organism evidence="1 2">
    <name type="scientific">Chromobacterium sphagni</name>
    <dbReference type="NCBI Taxonomy" id="1903179"/>
    <lineage>
        <taxon>Bacteria</taxon>
        <taxon>Pseudomonadati</taxon>
        <taxon>Pseudomonadota</taxon>
        <taxon>Betaproteobacteria</taxon>
        <taxon>Neisseriales</taxon>
        <taxon>Chromobacteriaceae</taxon>
        <taxon>Chromobacterium</taxon>
    </lineage>
</organism>
<dbReference type="AlphaFoldDB" id="A0A1S1X463"/>
<evidence type="ECO:0000313" key="2">
    <source>
        <dbReference type="Proteomes" id="UP000180088"/>
    </source>
</evidence>
<gene>
    <name evidence="1" type="ORF">BI347_12375</name>
</gene>
<dbReference type="EMBL" id="MKCS01000001">
    <property type="protein sequence ID" value="OHX14210.1"/>
    <property type="molecule type" value="Genomic_DNA"/>
</dbReference>
<reference evidence="1 2" key="1">
    <citation type="submission" date="2016-09" db="EMBL/GenBank/DDBJ databases">
        <title>Chromobacterium muskegensis sp. nov., an insecticidal bacterium isolated from Sphagnum bogs.</title>
        <authorList>
            <person name="Sparks M.E."/>
            <person name="Blackburn M.B."/>
            <person name="Gundersen-Rindal D.E."/>
            <person name="Mitchell A."/>
            <person name="Farrar R."/>
            <person name="Kuhar D."/>
        </authorList>
    </citation>
    <scope>NUCLEOTIDE SEQUENCE [LARGE SCALE GENOMIC DNA]</scope>
    <source>
        <strain evidence="1 2">37-2</strain>
    </source>
</reference>
<comment type="caution">
    <text evidence="1">The sequence shown here is derived from an EMBL/GenBank/DDBJ whole genome shotgun (WGS) entry which is preliminary data.</text>
</comment>
<sequence>MLPGVYPSLCYDDAVAAMEWLERAFGFERRFAVIEDGRVHHSELSLGNAVIMVSSPQPERQWGGAGGLSGLAQALLIHVADPYAD</sequence>
<dbReference type="Proteomes" id="UP000180088">
    <property type="component" value="Unassembled WGS sequence"/>
</dbReference>
<dbReference type="STRING" id="1903179.BI347_12375"/>
<dbReference type="InterPro" id="IPR029068">
    <property type="entry name" value="Glyas_Bleomycin-R_OHBP_Dase"/>
</dbReference>
<proteinExistence type="predicted"/>
<dbReference type="Gene3D" id="3.30.720.120">
    <property type="match status" value="1"/>
</dbReference>
<dbReference type="SUPFAM" id="SSF54593">
    <property type="entry name" value="Glyoxalase/Bleomycin resistance protein/Dihydroxybiphenyl dioxygenase"/>
    <property type="match status" value="1"/>
</dbReference>
<evidence type="ECO:0008006" key="3">
    <source>
        <dbReference type="Google" id="ProtNLM"/>
    </source>
</evidence>
<protein>
    <recommendedName>
        <fullName evidence="3">Glyoxalase-like domain-containing protein</fullName>
    </recommendedName>
</protein>
<name>A0A1S1X463_9NEIS</name>
<accession>A0A1S1X463</accession>
<evidence type="ECO:0000313" key="1">
    <source>
        <dbReference type="EMBL" id="OHX14210.1"/>
    </source>
</evidence>